<reference evidence="11 12" key="1">
    <citation type="submission" date="2018-07" db="EMBL/GenBank/DDBJ databases">
        <title>Genomic Encyclopedia of Type Strains, Phase III (KMG-III): the genomes of soil and plant-associated and newly described type strains.</title>
        <authorList>
            <person name="Whitman W."/>
        </authorList>
    </citation>
    <scope>NUCLEOTIDE SEQUENCE [LARGE SCALE GENOMIC DNA]</scope>
    <source>
        <strain evidence="11 12">CECT 7031</strain>
    </source>
</reference>
<dbReference type="PANTHER" id="PTHR43289:SF34">
    <property type="entry name" value="SERINE_THREONINE-PROTEIN KINASE YBDM-RELATED"/>
    <property type="match status" value="1"/>
</dbReference>
<dbReference type="InterPro" id="IPR011009">
    <property type="entry name" value="Kinase-like_dom_sf"/>
</dbReference>
<dbReference type="Proteomes" id="UP000254912">
    <property type="component" value="Unassembled WGS sequence"/>
</dbReference>
<dbReference type="CDD" id="cd14014">
    <property type="entry name" value="STKc_PknB_like"/>
    <property type="match status" value="1"/>
</dbReference>
<dbReference type="PROSITE" id="PS51178">
    <property type="entry name" value="PASTA"/>
    <property type="match status" value="4"/>
</dbReference>
<organism evidence="11 12">
    <name type="scientific">Weissella soli</name>
    <dbReference type="NCBI Taxonomy" id="155866"/>
    <lineage>
        <taxon>Bacteria</taxon>
        <taxon>Bacillati</taxon>
        <taxon>Bacillota</taxon>
        <taxon>Bacilli</taxon>
        <taxon>Lactobacillales</taxon>
        <taxon>Lactobacillaceae</taxon>
        <taxon>Weissella</taxon>
    </lineage>
</organism>
<dbReference type="EC" id="2.7.11.1" evidence="1"/>
<keyword evidence="10" id="KW-0472">Membrane</keyword>
<dbReference type="AlphaFoldDB" id="A0A288QY67"/>
<dbReference type="InterPro" id="IPR008271">
    <property type="entry name" value="Ser/Thr_kinase_AS"/>
</dbReference>
<evidence type="ECO:0000313" key="12">
    <source>
        <dbReference type="Proteomes" id="UP000254912"/>
    </source>
</evidence>
<keyword evidence="3" id="KW-0808">Transferase</keyword>
<keyword evidence="12" id="KW-1185">Reference proteome</keyword>
<evidence type="ECO:0000256" key="2">
    <source>
        <dbReference type="ARBA" id="ARBA00022527"/>
    </source>
</evidence>
<comment type="catalytic activity">
    <reaction evidence="8">
        <text>L-seryl-[protein] + ATP = O-phospho-L-seryl-[protein] + ADP + H(+)</text>
        <dbReference type="Rhea" id="RHEA:17989"/>
        <dbReference type="Rhea" id="RHEA-COMP:9863"/>
        <dbReference type="Rhea" id="RHEA-COMP:11604"/>
        <dbReference type="ChEBI" id="CHEBI:15378"/>
        <dbReference type="ChEBI" id="CHEBI:29999"/>
        <dbReference type="ChEBI" id="CHEBI:30616"/>
        <dbReference type="ChEBI" id="CHEBI:83421"/>
        <dbReference type="ChEBI" id="CHEBI:456216"/>
        <dbReference type="EC" id="2.7.11.1"/>
    </reaction>
</comment>
<dbReference type="GO" id="GO:0005524">
    <property type="term" value="F:ATP binding"/>
    <property type="evidence" value="ECO:0007669"/>
    <property type="project" value="UniProtKB-KW"/>
</dbReference>
<dbReference type="FunFam" id="1.10.510.10:FF:000021">
    <property type="entry name" value="Serine/threonine protein kinase"/>
    <property type="match status" value="1"/>
</dbReference>
<dbReference type="SUPFAM" id="SSF56112">
    <property type="entry name" value="Protein kinase-like (PK-like)"/>
    <property type="match status" value="1"/>
</dbReference>
<comment type="catalytic activity">
    <reaction evidence="7">
        <text>L-threonyl-[protein] + ATP = O-phospho-L-threonyl-[protein] + ADP + H(+)</text>
        <dbReference type="Rhea" id="RHEA:46608"/>
        <dbReference type="Rhea" id="RHEA-COMP:11060"/>
        <dbReference type="Rhea" id="RHEA-COMP:11605"/>
        <dbReference type="ChEBI" id="CHEBI:15378"/>
        <dbReference type="ChEBI" id="CHEBI:30013"/>
        <dbReference type="ChEBI" id="CHEBI:30616"/>
        <dbReference type="ChEBI" id="CHEBI:61977"/>
        <dbReference type="ChEBI" id="CHEBI:456216"/>
        <dbReference type="EC" id="2.7.11.1"/>
    </reaction>
</comment>
<gene>
    <name evidence="11" type="ORF">DFP99_0782</name>
</gene>
<keyword evidence="10" id="KW-0812">Transmembrane</keyword>
<keyword evidence="6" id="KW-0067">ATP-binding</keyword>
<dbReference type="Pfam" id="PF00069">
    <property type="entry name" value="Pkinase"/>
    <property type="match status" value="1"/>
</dbReference>
<feature type="region of interest" description="Disordered" evidence="9">
    <location>
        <begin position="651"/>
        <end position="704"/>
    </location>
</feature>
<dbReference type="SMART" id="SM00740">
    <property type="entry name" value="PASTA"/>
    <property type="match status" value="4"/>
</dbReference>
<keyword evidence="2" id="KW-0723">Serine/threonine-protein kinase</keyword>
<dbReference type="GO" id="GO:0004674">
    <property type="term" value="F:protein serine/threonine kinase activity"/>
    <property type="evidence" value="ECO:0007669"/>
    <property type="project" value="UniProtKB-KW"/>
</dbReference>
<evidence type="ECO:0000256" key="8">
    <source>
        <dbReference type="ARBA" id="ARBA00048679"/>
    </source>
</evidence>
<evidence type="ECO:0000256" key="6">
    <source>
        <dbReference type="ARBA" id="ARBA00022840"/>
    </source>
</evidence>
<evidence type="ECO:0000256" key="10">
    <source>
        <dbReference type="SAM" id="Phobius"/>
    </source>
</evidence>
<dbReference type="PROSITE" id="PS50011">
    <property type="entry name" value="PROTEIN_KINASE_DOM"/>
    <property type="match status" value="1"/>
</dbReference>
<evidence type="ECO:0000256" key="3">
    <source>
        <dbReference type="ARBA" id="ARBA00022679"/>
    </source>
</evidence>
<keyword evidence="10" id="KW-1133">Transmembrane helix</keyword>
<dbReference type="Gene3D" id="1.10.510.10">
    <property type="entry name" value="Transferase(Phosphotransferase) domain 1"/>
    <property type="match status" value="1"/>
</dbReference>
<dbReference type="RefSeq" id="WP_070230377.1">
    <property type="nucleotide sequence ID" value="NZ_BJYO01000002.1"/>
</dbReference>
<feature type="compositionally biased region" description="Low complexity" evidence="9">
    <location>
        <begin position="671"/>
        <end position="704"/>
    </location>
</feature>
<dbReference type="KEGG" id="wso:WSWS_01153"/>
<protein>
    <recommendedName>
        <fullName evidence="1">non-specific serine/threonine protein kinase</fullName>
        <ecNumber evidence="1">2.7.11.1</ecNumber>
    </recommendedName>
</protein>
<dbReference type="PROSITE" id="PS00108">
    <property type="entry name" value="PROTEIN_KINASE_ST"/>
    <property type="match status" value="1"/>
</dbReference>
<keyword evidence="5 11" id="KW-0418">Kinase</keyword>
<dbReference type="InterPro" id="IPR005543">
    <property type="entry name" value="PASTA_dom"/>
</dbReference>
<evidence type="ECO:0000256" key="7">
    <source>
        <dbReference type="ARBA" id="ARBA00047899"/>
    </source>
</evidence>
<evidence type="ECO:0000256" key="4">
    <source>
        <dbReference type="ARBA" id="ARBA00022741"/>
    </source>
</evidence>
<accession>A0A288QY67</accession>
<proteinExistence type="predicted"/>
<comment type="caution">
    <text evidence="11">The sequence shown here is derived from an EMBL/GenBank/DDBJ whole genome shotgun (WGS) entry which is preliminary data.</text>
</comment>
<dbReference type="Pfam" id="PF03793">
    <property type="entry name" value="PASTA"/>
    <property type="match status" value="4"/>
</dbReference>
<name>A0A288QY67_9LACO</name>
<dbReference type="Gene3D" id="3.30.10.20">
    <property type="match status" value="4"/>
</dbReference>
<dbReference type="PANTHER" id="PTHR43289">
    <property type="entry name" value="MITOGEN-ACTIVATED PROTEIN KINASE KINASE KINASE 20-RELATED"/>
    <property type="match status" value="1"/>
</dbReference>
<evidence type="ECO:0000256" key="1">
    <source>
        <dbReference type="ARBA" id="ARBA00012513"/>
    </source>
</evidence>
<feature type="transmembrane region" description="Helical" evidence="10">
    <location>
        <begin position="393"/>
        <end position="415"/>
    </location>
</feature>
<feature type="compositionally biased region" description="Polar residues" evidence="9">
    <location>
        <begin position="651"/>
        <end position="664"/>
    </location>
</feature>
<keyword evidence="4" id="KW-0547">Nucleotide-binding</keyword>
<dbReference type="CDD" id="cd06577">
    <property type="entry name" value="PASTA_pknB"/>
    <property type="match status" value="4"/>
</dbReference>
<dbReference type="FunFam" id="3.30.200.20:FF:000035">
    <property type="entry name" value="Serine/threonine protein kinase Stk1"/>
    <property type="match status" value="1"/>
</dbReference>
<evidence type="ECO:0000256" key="9">
    <source>
        <dbReference type="SAM" id="MobiDB-lite"/>
    </source>
</evidence>
<dbReference type="EMBL" id="QRAS01000001">
    <property type="protein sequence ID" value="RDL12343.1"/>
    <property type="molecule type" value="Genomic_DNA"/>
</dbReference>
<dbReference type="NCBIfam" id="NF033483">
    <property type="entry name" value="PknB_PASTA_kin"/>
    <property type="match status" value="1"/>
</dbReference>
<evidence type="ECO:0000313" key="11">
    <source>
        <dbReference type="EMBL" id="RDL12343.1"/>
    </source>
</evidence>
<dbReference type="GeneID" id="94546341"/>
<dbReference type="InterPro" id="IPR000719">
    <property type="entry name" value="Prot_kinase_dom"/>
</dbReference>
<evidence type="ECO:0000256" key="5">
    <source>
        <dbReference type="ARBA" id="ARBA00022777"/>
    </source>
</evidence>
<dbReference type="Gene3D" id="3.30.200.20">
    <property type="entry name" value="Phosphorylase Kinase, domain 1"/>
    <property type="match status" value="1"/>
</dbReference>
<dbReference type="SMART" id="SM00220">
    <property type="entry name" value="S_TKc"/>
    <property type="match status" value="1"/>
</dbReference>
<sequence length="704" mass="77291">MRINEIIGDRYKIIEPLGEGGMANVYRAHDLILGRDVTIKMLRLDLRDNPTVRHRFENEIAATAELNHANIIQVYDYGEDEAMQYLVTEYIEGTDLKRYIAMRKPIPVTRVVDIYDGILAGVEEAHAHDIIHRDLKPQNVLIDVQGNPKITDFGIATGQSEAGMTATNTAIGSVHYMSPEQVKGEGATNRSDIYALGVMLYEMLTGVVPFDADDAVAIAVKHARAPIPYVRDFDPRIPQALENVILRAMQKNPMDRYANVTEMRRDLSTVLAPERINETRFGVEKIKTIVDNSATRVLPITDQNDSVAPEVAKQRQTYLVAVTGKETNGRKAAGLREDYINVLMPDTKERQRFILKQDLWSTVKKAKEAKITVEDGVVVAFEMVKPAKSKWRFLVYAIGLLVTLAVVLAAMNYIIPDKVTIAELNGKSLAQVKTTLKENDLKVGNVKYVYSKKVDKGKVITTNPKKGAQVNEGTAVNIEVSKGAKHVRFGEYENEKYSLVAATLRAKGYTVQQEKVNSDLVPVGYIVSQDIDAEKKVVPSDTTVTFKVSKGEKQITVPDFSDMTKAEAQAKADALDLTVYFNEITSDSVDYGKVINQSVVPGQKISQSETVNINISDSVATKNFVGSTYKSVLAWAKKYGITVQQTSDLDSLQPKGTVTDQSPTAGERVSKGGTITVSVSTGTKTSSSSSSSSSSSAESSTSSN</sequence>